<evidence type="ECO:0000313" key="5">
    <source>
        <dbReference type="EMBL" id="KLI02899.1"/>
    </source>
</evidence>
<reference evidence="5 6" key="1">
    <citation type="journal article" date="2011" name="J. Bacteriol.">
        <title>Draft genome sequence of Sporolactobacillus inulinus strain CASD, an efficient D-lactic acid-producing bacterium with high-concentration lactate tolerance capability.</title>
        <authorList>
            <person name="Yu B."/>
            <person name="Su F."/>
            <person name="Wang L."/>
            <person name="Xu K."/>
            <person name="Zhao B."/>
            <person name="Xu P."/>
        </authorList>
    </citation>
    <scope>NUCLEOTIDE SEQUENCE [LARGE SCALE GENOMIC DNA]</scope>
    <source>
        <strain evidence="5 6">CASD</strain>
    </source>
</reference>
<feature type="transmembrane region" description="Helical" evidence="3">
    <location>
        <begin position="5"/>
        <end position="22"/>
    </location>
</feature>
<dbReference type="EMBL" id="AFVQ02000069">
    <property type="protein sequence ID" value="KLI02899.1"/>
    <property type="molecule type" value="Genomic_DNA"/>
</dbReference>
<feature type="transmembrane region" description="Helical" evidence="3">
    <location>
        <begin position="90"/>
        <end position="113"/>
    </location>
</feature>
<keyword evidence="6" id="KW-1185">Reference proteome</keyword>
<dbReference type="PANTHER" id="PTHR22911">
    <property type="entry name" value="ACYL-MALONYL CONDENSING ENZYME-RELATED"/>
    <property type="match status" value="1"/>
</dbReference>
<dbReference type="RefSeq" id="WP_010025654.1">
    <property type="nucleotide sequence ID" value="NZ_AFVQ02000069.1"/>
</dbReference>
<dbReference type="GO" id="GO:0016020">
    <property type="term" value="C:membrane"/>
    <property type="evidence" value="ECO:0007669"/>
    <property type="project" value="InterPro"/>
</dbReference>
<evidence type="ECO:0000313" key="6">
    <source>
        <dbReference type="Proteomes" id="UP000035553"/>
    </source>
</evidence>
<gene>
    <name evidence="5" type="ORF">SINU_05735</name>
</gene>
<organism evidence="5 6">
    <name type="scientific">Sporolactobacillus inulinus CASD</name>
    <dbReference type="NCBI Taxonomy" id="1069536"/>
    <lineage>
        <taxon>Bacteria</taxon>
        <taxon>Bacillati</taxon>
        <taxon>Bacillota</taxon>
        <taxon>Bacilli</taxon>
        <taxon>Bacillales</taxon>
        <taxon>Sporolactobacillaceae</taxon>
        <taxon>Sporolactobacillus</taxon>
    </lineage>
</organism>
<protein>
    <submittedName>
        <fullName evidence="5">Transporter</fullName>
    </submittedName>
</protein>
<feature type="transmembrane region" description="Helical" evidence="3">
    <location>
        <begin position="178"/>
        <end position="197"/>
    </location>
</feature>
<name>A0A0U1QQ31_9BACL</name>
<feature type="transmembrane region" description="Helical" evidence="3">
    <location>
        <begin position="239"/>
        <end position="258"/>
    </location>
</feature>
<feature type="transmembrane region" description="Helical" evidence="3">
    <location>
        <begin position="120"/>
        <end position="139"/>
    </location>
</feature>
<evidence type="ECO:0000256" key="3">
    <source>
        <dbReference type="SAM" id="Phobius"/>
    </source>
</evidence>
<accession>A0A0U1QQ31</accession>
<keyword evidence="3" id="KW-0472">Membrane</keyword>
<comment type="subcellular location">
    <subcellularLocation>
        <location evidence="1">Endomembrane system</location>
        <topology evidence="1">Multi-pass membrane protein</topology>
    </subcellularLocation>
</comment>
<dbReference type="InterPro" id="IPR000620">
    <property type="entry name" value="EamA_dom"/>
</dbReference>
<keyword evidence="3" id="KW-1133">Transmembrane helix</keyword>
<dbReference type="Proteomes" id="UP000035553">
    <property type="component" value="Unassembled WGS sequence"/>
</dbReference>
<evidence type="ECO:0000256" key="1">
    <source>
        <dbReference type="ARBA" id="ARBA00004127"/>
    </source>
</evidence>
<feature type="transmembrane region" description="Helical" evidence="3">
    <location>
        <begin position="34"/>
        <end position="53"/>
    </location>
</feature>
<feature type="transmembrane region" description="Helical" evidence="3">
    <location>
        <begin position="264"/>
        <end position="283"/>
    </location>
</feature>
<dbReference type="SUPFAM" id="SSF103481">
    <property type="entry name" value="Multidrug resistance efflux transporter EmrE"/>
    <property type="match status" value="2"/>
</dbReference>
<feature type="domain" description="EamA" evidence="4">
    <location>
        <begin position="9"/>
        <end position="136"/>
    </location>
</feature>
<dbReference type="Pfam" id="PF00892">
    <property type="entry name" value="EamA"/>
    <property type="match status" value="2"/>
</dbReference>
<dbReference type="OrthoDB" id="9814238at2"/>
<sequence>MNRAAFIKLTIAMAIFGSIGYFSRLSGLPSLELVFVRCVSATVFLTLYWLISGKFKQEHFPKKEYTAIVLGGVFLVLNWIFFFASFEKTAITIAVSIYNLAPIIVLVIGWLFFKDRVKLVGVLALFLAFVGTVLISGIRPSQLPGSGSLTGPIYALIAASLYALVILTGKYIQHASPYLVTIIQTFIGVFMLLPFVHYQLYADLSASNWFYSILTGVVHTGIVYLLFYGSLRDLSTPVISALTYVDPLVAILTDVLLIGFFPSLLQTAGILMIFASLSYTFFVQRDSATT</sequence>
<dbReference type="Gene3D" id="1.10.3730.20">
    <property type="match status" value="1"/>
</dbReference>
<evidence type="ECO:0000256" key="2">
    <source>
        <dbReference type="ARBA" id="ARBA00007362"/>
    </source>
</evidence>
<evidence type="ECO:0000259" key="4">
    <source>
        <dbReference type="Pfam" id="PF00892"/>
    </source>
</evidence>
<feature type="transmembrane region" description="Helical" evidence="3">
    <location>
        <begin position="209"/>
        <end position="227"/>
    </location>
</feature>
<dbReference type="InterPro" id="IPR037185">
    <property type="entry name" value="EmrE-like"/>
</dbReference>
<proteinExistence type="inferred from homology"/>
<feature type="transmembrane region" description="Helical" evidence="3">
    <location>
        <begin position="151"/>
        <end position="171"/>
    </location>
</feature>
<comment type="caution">
    <text evidence="5">The sequence shown here is derived from an EMBL/GenBank/DDBJ whole genome shotgun (WGS) entry which is preliminary data.</text>
</comment>
<dbReference type="PANTHER" id="PTHR22911:SF102">
    <property type="entry name" value="MEMBRANE PROTEIN"/>
    <property type="match status" value="1"/>
</dbReference>
<feature type="transmembrane region" description="Helical" evidence="3">
    <location>
        <begin position="65"/>
        <end position="84"/>
    </location>
</feature>
<feature type="domain" description="EamA" evidence="4">
    <location>
        <begin position="150"/>
        <end position="279"/>
    </location>
</feature>
<keyword evidence="3" id="KW-0812">Transmembrane</keyword>
<dbReference type="AlphaFoldDB" id="A0A0U1QQ31"/>
<comment type="similarity">
    <text evidence="2">Belongs to the EamA transporter family.</text>
</comment>